<protein>
    <recommendedName>
        <fullName evidence="1">HTH cro/C1-type domain-containing protein</fullName>
    </recommendedName>
</protein>
<organism evidence="2">
    <name type="scientific">marine sediment metagenome</name>
    <dbReference type="NCBI Taxonomy" id="412755"/>
    <lineage>
        <taxon>unclassified sequences</taxon>
        <taxon>metagenomes</taxon>
        <taxon>ecological metagenomes</taxon>
    </lineage>
</organism>
<dbReference type="InterPro" id="IPR010982">
    <property type="entry name" value="Lambda_DNA-bd_dom_sf"/>
</dbReference>
<dbReference type="PROSITE" id="PS50943">
    <property type="entry name" value="HTH_CROC1"/>
    <property type="match status" value="1"/>
</dbReference>
<dbReference type="InterPro" id="IPR001387">
    <property type="entry name" value="Cro/C1-type_HTH"/>
</dbReference>
<feature type="domain" description="HTH cro/C1-type" evidence="1">
    <location>
        <begin position="22"/>
        <end position="66"/>
    </location>
</feature>
<accession>A0A0F9I0E1</accession>
<name>A0A0F9I0E1_9ZZZZ</name>
<evidence type="ECO:0000259" key="1">
    <source>
        <dbReference type="PROSITE" id="PS50943"/>
    </source>
</evidence>
<sequence length="83" mass="9661">MSIPQWLREIYEKGKSEGQWSSIEDMAREYRFKNSTLDRWMTGQRNPEVISCLKLARAFGEDPDRVLDMAGHDGEARDLLQIS</sequence>
<dbReference type="SUPFAM" id="SSF47413">
    <property type="entry name" value="lambda repressor-like DNA-binding domains"/>
    <property type="match status" value="1"/>
</dbReference>
<dbReference type="EMBL" id="LAZR01013667">
    <property type="protein sequence ID" value="KKM20932.1"/>
    <property type="molecule type" value="Genomic_DNA"/>
</dbReference>
<dbReference type="Gene3D" id="1.10.260.40">
    <property type="entry name" value="lambda repressor-like DNA-binding domains"/>
    <property type="match status" value="1"/>
</dbReference>
<dbReference type="CDD" id="cd00093">
    <property type="entry name" value="HTH_XRE"/>
    <property type="match status" value="1"/>
</dbReference>
<gene>
    <name evidence="2" type="ORF">LCGC14_1640560</name>
</gene>
<dbReference type="Pfam" id="PF01381">
    <property type="entry name" value="HTH_3"/>
    <property type="match status" value="1"/>
</dbReference>
<proteinExistence type="predicted"/>
<comment type="caution">
    <text evidence="2">The sequence shown here is derived from an EMBL/GenBank/DDBJ whole genome shotgun (WGS) entry which is preliminary data.</text>
</comment>
<reference evidence="2" key="1">
    <citation type="journal article" date="2015" name="Nature">
        <title>Complex archaea that bridge the gap between prokaryotes and eukaryotes.</title>
        <authorList>
            <person name="Spang A."/>
            <person name="Saw J.H."/>
            <person name="Jorgensen S.L."/>
            <person name="Zaremba-Niedzwiedzka K."/>
            <person name="Martijn J."/>
            <person name="Lind A.E."/>
            <person name="van Eijk R."/>
            <person name="Schleper C."/>
            <person name="Guy L."/>
            <person name="Ettema T.J."/>
        </authorList>
    </citation>
    <scope>NUCLEOTIDE SEQUENCE</scope>
</reference>
<dbReference type="GO" id="GO:0003677">
    <property type="term" value="F:DNA binding"/>
    <property type="evidence" value="ECO:0007669"/>
    <property type="project" value="InterPro"/>
</dbReference>
<dbReference type="AlphaFoldDB" id="A0A0F9I0E1"/>
<evidence type="ECO:0000313" key="2">
    <source>
        <dbReference type="EMBL" id="KKM20932.1"/>
    </source>
</evidence>